<dbReference type="GO" id="GO:0042407">
    <property type="term" value="P:cristae formation"/>
    <property type="evidence" value="ECO:0007669"/>
    <property type="project" value="InterPro"/>
</dbReference>
<evidence type="ECO:0000256" key="5">
    <source>
        <dbReference type="ARBA" id="ARBA00022692"/>
    </source>
</evidence>
<keyword evidence="6" id="KW-1133">Transmembrane helix</keyword>
<dbReference type="GO" id="GO:0061617">
    <property type="term" value="C:MICOS complex"/>
    <property type="evidence" value="ECO:0007669"/>
    <property type="project" value="UniProtKB-UniRule"/>
</dbReference>
<evidence type="ECO:0000256" key="6">
    <source>
        <dbReference type="ARBA" id="ARBA00022989"/>
    </source>
</evidence>
<comment type="subunit">
    <text evidence="11">Component of the mitochondrial contact site and cristae organizing system (MICOS) complex.</text>
</comment>
<name>W6MF52_9ASCO</name>
<comment type="similarity">
    <text evidence="3 11">Belongs to the MICOS complex subunit Mic12 family.</text>
</comment>
<evidence type="ECO:0000256" key="8">
    <source>
        <dbReference type="ARBA" id="ARBA00023136"/>
    </source>
</evidence>
<reference evidence="13" key="1">
    <citation type="submission" date="2013-12" db="EMBL/GenBank/DDBJ databases">
        <authorList>
            <person name="Genoscope - CEA"/>
        </authorList>
    </citation>
    <scope>NUCLEOTIDE SEQUENCE</scope>
    <source>
        <strain evidence="13">CBS 1993</strain>
    </source>
</reference>
<dbReference type="AlphaFoldDB" id="W6MF52"/>
<protein>
    <recommendedName>
        <fullName evidence="4 11">MICOS complex subunit MIC12</fullName>
    </recommendedName>
    <alternativeName>
        <fullName evidence="10 11">Altered inheritance of mitochondria protein 5, mitochondrial</fullName>
    </alternativeName>
    <alternativeName>
        <fullName evidence="9 11">Found in mitochondrial proteome protein 51</fullName>
    </alternativeName>
</protein>
<evidence type="ECO:0000256" key="11">
    <source>
        <dbReference type="RuleBase" id="RU363010"/>
    </source>
</evidence>
<dbReference type="Proteomes" id="UP000019384">
    <property type="component" value="Unassembled WGS sequence"/>
</dbReference>
<keyword evidence="14" id="KW-1185">Reference proteome</keyword>
<dbReference type="Pfam" id="PF17050">
    <property type="entry name" value="AIM5"/>
    <property type="match status" value="1"/>
</dbReference>
<keyword evidence="12" id="KW-0732">Signal</keyword>
<keyword evidence="11" id="KW-0999">Mitochondrion inner membrane</keyword>
<evidence type="ECO:0000256" key="10">
    <source>
        <dbReference type="ARBA" id="ARBA00032985"/>
    </source>
</evidence>
<evidence type="ECO:0000256" key="12">
    <source>
        <dbReference type="SAM" id="SignalP"/>
    </source>
</evidence>
<feature type="signal peptide" evidence="12">
    <location>
        <begin position="1"/>
        <end position="23"/>
    </location>
</feature>
<dbReference type="GeneID" id="34517689"/>
<reference evidence="13" key="2">
    <citation type="submission" date="2014-02" db="EMBL/GenBank/DDBJ databases">
        <title>Complete DNA sequence of /Kuraishia capsulata/ illustrates novel genomic features among budding yeasts (/Saccharomycotina/).</title>
        <authorList>
            <person name="Morales L."/>
            <person name="Noel B."/>
            <person name="Porcel B."/>
            <person name="Marcet-Houben M."/>
            <person name="Hullo M-F."/>
            <person name="Sacerdot C."/>
            <person name="Tekaia F."/>
            <person name="Leh-Louis V."/>
            <person name="Despons L."/>
            <person name="Khanna V."/>
            <person name="Aury J-M."/>
            <person name="Barbe V."/>
            <person name="Couloux A."/>
            <person name="Labadie K."/>
            <person name="Pelletier E."/>
            <person name="Souciet J-L."/>
            <person name="Boekhout T."/>
            <person name="Gabaldon T."/>
            <person name="Wincker P."/>
            <person name="Dujon B."/>
        </authorList>
    </citation>
    <scope>NUCLEOTIDE SEQUENCE</scope>
    <source>
        <strain evidence="13">CBS 1993</strain>
    </source>
</reference>
<evidence type="ECO:0000256" key="4">
    <source>
        <dbReference type="ARBA" id="ARBA00018170"/>
    </source>
</evidence>
<keyword evidence="7 11" id="KW-0496">Mitochondrion</keyword>
<accession>W6MF52</accession>
<dbReference type="EMBL" id="HG793125">
    <property type="protein sequence ID" value="CDK24284.1"/>
    <property type="molecule type" value="Genomic_DNA"/>
</dbReference>
<dbReference type="InterPro" id="IPR031463">
    <property type="entry name" value="Mic12"/>
</dbReference>
<organism evidence="13 14">
    <name type="scientific">Kuraishia capsulata CBS 1993</name>
    <dbReference type="NCBI Taxonomy" id="1382522"/>
    <lineage>
        <taxon>Eukaryota</taxon>
        <taxon>Fungi</taxon>
        <taxon>Dikarya</taxon>
        <taxon>Ascomycota</taxon>
        <taxon>Saccharomycotina</taxon>
        <taxon>Pichiomycetes</taxon>
        <taxon>Pichiales</taxon>
        <taxon>Pichiaceae</taxon>
        <taxon>Kuraishia</taxon>
    </lineage>
</organism>
<evidence type="ECO:0000256" key="9">
    <source>
        <dbReference type="ARBA" id="ARBA00032159"/>
    </source>
</evidence>
<evidence type="ECO:0000256" key="1">
    <source>
        <dbReference type="ARBA" id="ARBA00002689"/>
    </source>
</evidence>
<proteinExistence type="inferred from homology"/>
<evidence type="ECO:0000256" key="2">
    <source>
        <dbReference type="ARBA" id="ARBA00004370"/>
    </source>
</evidence>
<comment type="function">
    <text evidence="1 11">Component of the MICOS complex, a large protein complex of the mitochondrial inner membrane that plays crucial roles in the maintenance of crista junctions, inner membrane architecture, and formation of contact sites to the outer membrane.</text>
</comment>
<evidence type="ECO:0000313" key="13">
    <source>
        <dbReference type="EMBL" id="CDK24284.1"/>
    </source>
</evidence>
<evidence type="ECO:0000313" key="14">
    <source>
        <dbReference type="Proteomes" id="UP000019384"/>
    </source>
</evidence>
<dbReference type="HOGENOM" id="CLU_134520_0_0_1"/>
<dbReference type="OrthoDB" id="4037694at2759"/>
<sequence length="110" mass="12379">MGGRIHGFLGGVLLTASLTYLTALQIRKNRDIVCSSIREYESILESRNEPIIPKSDIINYTSRATTLETAKDIWNAELTKSVNWLYSIQWFEAGQKLLSNVESLSGKKDT</sequence>
<keyword evidence="5" id="KW-0812">Transmembrane</keyword>
<evidence type="ECO:0000256" key="3">
    <source>
        <dbReference type="ARBA" id="ARBA00009188"/>
    </source>
</evidence>
<evidence type="ECO:0000256" key="7">
    <source>
        <dbReference type="ARBA" id="ARBA00023128"/>
    </source>
</evidence>
<feature type="chain" id="PRO_5004878305" description="MICOS complex subunit MIC12" evidence="12">
    <location>
        <begin position="24"/>
        <end position="110"/>
    </location>
</feature>
<keyword evidence="8" id="KW-0472">Membrane</keyword>
<dbReference type="GO" id="GO:0044284">
    <property type="term" value="C:mitochondrial crista junction"/>
    <property type="evidence" value="ECO:0007669"/>
    <property type="project" value="InterPro"/>
</dbReference>
<dbReference type="RefSeq" id="XP_022456301.1">
    <property type="nucleotide sequence ID" value="XM_022604765.1"/>
</dbReference>
<gene>
    <name evidence="13" type="ORF">KUCA_T00000244001</name>
</gene>
<comment type="subcellular location">
    <subcellularLocation>
        <location evidence="2">Membrane</location>
    </subcellularLocation>
    <subcellularLocation>
        <location evidence="11">Mitochondrion inner membrane</location>
        <topology evidence="11">Single-pass membrane protein</topology>
    </subcellularLocation>
</comment>